<organism evidence="1 2">
    <name type="scientific">Heyndrickxia coagulans</name>
    <name type="common">Weizmannia coagulans</name>
    <dbReference type="NCBI Taxonomy" id="1398"/>
    <lineage>
        <taxon>Bacteria</taxon>
        <taxon>Bacillati</taxon>
        <taxon>Bacillota</taxon>
        <taxon>Bacilli</taxon>
        <taxon>Bacillales</taxon>
        <taxon>Bacillaceae</taxon>
        <taxon>Heyndrickxia</taxon>
    </lineage>
</organism>
<accession>A0A150KHH2</accession>
<reference evidence="1 2" key="1">
    <citation type="submission" date="2016-01" db="EMBL/GenBank/DDBJ databases">
        <title>Genome Sequences of Twelve Sporeforming Bacillus Species Isolated from Foods.</title>
        <authorList>
            <person name="Berendsen E.M."/>
            <person name="Wells-Bennik M.H."/>
            <person name="Krawcyk A.O."/>
            <person name="De Jong A."/>
            <person name="Holsappel S."/>
            <person name="Eijlander R.T."/>
            <person name="Kuipers O.P."/>
        </authorList>
    </citation>
    <scope>NUCLEOTIDE SEQUENCE [LARGE SCALE GENOMIC DNA]</scope>
    <source>
        <strain evidence="1 2">B4099</strain>
    </source>
</reference>
<evidence type="ECO:0000313" key="2">
    <source>
        <dbReference type="Proteomes" id="UP000075304"/>
    </source>
</evidence>
<dbReference type="Proteomes" id="UP000075304">
    <property type="component" value="Unassembled WGS sequence"/>
</dbReference>
<dbReference type="EMBL" id="LQYI01000024">
    <property type="protein sequence ID" value="KYC71655.1"/>
    <property type="molecule type" value="Genomic_DNA"/>
</dbReference>
<name>A0A150KHH2_HEYCO</name>
<comment type="caution">
    <text evidence="1">The sequence shown here is derived from an EMBL/GenBank/DDBJ whole genome shotgun (WGS) entry which is preliminary data.</text>
</comment>
<dbReference type="AlphaFoldDB" id="A0A150KHH2"/>
<dbReference type="PATRIC" id="fig|1398.25.peg.1800"/>
<protein>
    <submittedName>
        <fullName evidence="1">Uncharacterized protein</fullName>
    </submittedName>
</protein>
<gene>
    <name evidence="1" type="ORF">B4099_3196</name>
</gene>
<evidence type="ECO:0000313" key="1">
    <source>
        <dbReference type="EMBL" id="KYC71655.1"/>
    </source>
</evidence>
<proteinExistence type="predicted"/>
<sequence length="104" mass="11842">MIAKNLAVTEYRNLKNEVEHLGKTERLKRERDTDSVLLGKGCFDVNELENSINFLKEQLIAAGEKWKGGMDVEPMRDCLAIVEAINVLEERAFGRMITTIAYIL</sequence>